<dbReference type="InterPro" id="IPR029069">
    <property type="entry name" value="HotDog_dom_sf"/>
</dbReference>
<evidence type="ECO:0000313" key="2">
    <source>
        <dbReference type="Proteomes" id="UP001492541"/>
    </source>
</evidence>
<dbReference type="Proteomes" id="UP001492541">
    <property type="component" value="Chromosome"/>
</dbReference>
<keyword evidence="2" id="KW-1185">Reference proteome</keyword>
<reference evidence="1 2" key="1">
    <citation type="submission" date="2021-11" db="EMBL/GenBank/DDBJ databases">
        <title>Whole genome of Geoglobus acetivorans.</title>
        <authorList>
            <person name="Liu D."/>
        </authorList>
    </citation>
    <scope>NUCLEOTIDE SEQUENCE [LARGE SCALE GENOMIC DNA]</scope>
    <source>
        <strain evidence="1 2">SBH6</strain>
    </source>
</reference>
<proteinExistence type="predicted"/>
<dbReference type="PANTHER" id="PTHR31793:SF24">
    <property type="entry name" value="LONG-CHAIN ACYL-COA THIOESTERASE FADM"/>
    <property type="match status" value="1"/>
</dbReference>
<dbReference type="EMBL" id="CP087714">
    <property type="protein sequence ID" value="XAT64008.1"/>
    <property type="molecule type" value="Genomic_DNA"/>
</dbReference>
<dbReference type="GeneID" id="90448255"/>
<dbReference type="Pfam" id="PF13279">
    <property type="entry name" value="4HBT_2"/>
    <property type="match status" value="1"/>
</dbReference>
<name>A0ABZ3H4K2_GEOAI</name>
<gene>
    <name evidence="1" type="ORF">LPQ35_01185</name>
</gene>
<dbReference type="CDD" id="cd00586">
    <property type="entry name" value="4HBT"/>
    <property type="match status" value="1"/>
</dbReference>
<dbReference type="RefSeq" id="WP_193806596.1">
    <property type="nucleotide sequence ID" value="NZ_CP087714.1"/>
</dbReference>
<dbReference type="InterPro" id="IPR050563">
    <property type="entry name" value="4-hydroxybenzoyl-CoA_TE"/>
</dbReference>
<evidence type="ECO:0000313" key="1">
    <source>
        <dbReference type="EMBL" id="XAT64008.1"/>
    </source>
</evidence>
<protein>
    <submittedName>
        <fullName evidence="1">Acyl-CoA thioesterase</fullName>
    </submittedName>
</protein>
<sequence>MKFEIEIWFGDLDAYGHVNNAVFARFLETARVKFFREKFGDIEPTFVLRHLEIDFISPMFLGETAVVEMGVGEIGNTSWEFVYTIREKKTGREVLRARTIQVWLDLKENRKVPIPDSVKKVLEAEKVSP</sequence>
<accession>A0ABZ3H4K2</accession>
<dbReference type="PANTHER" id="PTHR31793">
    <property type="entry name" value="4-HYDROXYBENZOYL-COA THIOESTERASE FAMILY MEMBER"/>
    <property type="match status" value="1"/>
</dbReference>
<organism evidence="1 2">
    <name type="scientific">Geoglobus acetivorans</name>
    <dbReference type="NCBI Taxonomy" id="565033"/>
    <lineage>
        <taxon>Archaea</taxon>
        <taxon>Methanobacteriati</taxon>
        <taxon>Methanobacteriota</taxon>
        <taxon>Archaeoglobi</taxon>
        <taxon>Archaeoglobales</taxon>
        <taxon>Archaeoglobaceae</taxon>
        <taxon>Geoglobus</taxon>
    </lineage>
</organism>
<dbReference type="SUPFAM" id="SSF54637">
    <property type="entry name" value="Thioesterase/thiol ester dehydrase-isomerase"/>
    <property type="match status" value="1"/>
</dbReference>
<dbReference type="Gene3D" id="3.10.129.10">
    <property type="entry name" value="Hotdog Thioesterase"/>
    <property type="match status" value="1"/>
</dbReference>